<keyword evidence="7 14" id="KW-0675">Receptor</keyword>
<dbReference type="InterPro" id="IPR028082">
    <property type="entry name" value="Peripla_BP_I"/>
</dbReference>
<dbReference type="FunFam" id="3.40.50.2300:FF:000056">
    <property type="entry name" value="Gamma-aminobutyric acid type B receptor subunit 1"/>
    <property type="match status" value="1"/>
</dbReference>
<keyword evidence="6 11" id="KW-0472">Membrane</keyword>
<keyword evidence="8" id="KW-0325">Glycoprotein</keyword>
<feature type="signal peptide" evidence="12">
    <location>
        <begin position="1"/>
        <end position="16"/>
    </location>
</feature>
<comment type="similarity">
    <text evidence="2">Belongs to the G-protein coupled receptor 3 family. GABA-B receptor subfamily.</text>
</comment>
<dbReference type="Pfam" id="PF00003">
    <property type="entry name" value="7tm_3"/>
    <property type="match status" value="1"/>
</dbReference>
<dbReference type="PROSITE" id="PS50259">
    <property type="entry name" value="G_PROTEIN_RECEP_F3_4"/>
    <property type="match status" value="1"/>
</dbReference>
<feature type="chain" id="PRO_5026204836" evidence="12">
    <location>
        <begin position="17"/>
        <end position="775"/>
    </location>
</feature>
<evidence type="ECO:0000256" key="5">
    <source>
        <dbReference type="ARBA" id="ARBA00023040"/>
    </source>
</evidence>
<evidence type="ECO:0000256" key="4">
    <source>
        <dbReference type="ARBA" id="ARBA00022989"/>
    </source>
</evidence>
<proteinExistence type="evidence at transcript level"/>
<evidence type="ECO:0000256" key="10">
    <source>
        <dbReference type="SAM" id="Coils"/>
    </source>
</evidence>
<name>A0A6F9DE24_9ASCI</name>
<keyword evidence="5" id="KW-0297">G-protein coupled receptor</keyword>
<dbReference type="GO" id="GO:0007214">
    <property type="term" value="P:gamma-aminobutyric acid signaling pathway"/>
    <property type="evidence" value="ECO:0007669"/>
    <property type="project" value="TreeGrafter"/>
</dbReference>
<dbReference type="EMBL" id="LR785331">
    <property type="protein sequence ID" value="CAB3247966.1"/>
    <property type="molecule type" value="mRNA"/>
</dbReference>
<evidence type="ECO:0000256" key="11">
    <source>
        <dbReference type="SAM" id="Phobius"/>
    </source>
</evidence>
<feature type="transmembrane region" description="Helical" evidence="11">
    <location>
        <begin position="469"/>
        <end position="491"/>
    </location>
</feature>
<dbReference type="CDD" id="cd06366">
    <property type="entry name" value="PBP1_GABAb_receptor"/>
    <property type="match status" value="1"/>
</dbReference>
<evidence type="ECO:0000256" key="3">
    <source>
        <dbReference type="ARBA" id="ARBA00022692"/>
    </source>
</evidence>
<organism evidence="14">
    <name type="scientific">Phallusia mammillata</name>
    <dbReference type="NCBI Taxonomy" id="59560"/>
    <lineage>
        <taxon>Eukaryota</taxon>
        <taxon>Metazoa</taxon>
        <taxon>Chordata</taxon>
        <taxon>Tunicata</taxon>
        <taxon>Ascidiacea</taxon>
        <taxon>Phlebobranchia</taxon>
        <taxon>Ascidiidae</taxon>
        <taxon>Phallusia</taxon>
    </lineage>
</organism>
<evidence type="ECO:0000256" key="7">
    <source>
        <dbReference type="ARBA" id="ARBA00023170"/>
    </source>
</evidence>
<feature type="transmembrane region" description="Helical" evidence="11">
    <location>
        <begin position="644"/>
        <end position="665"/>
    </location>
</feature>
<feature type="transmembrane region" description="Helical" evidence="11">
    <location>
        <begin position="671"/>
        <end position="693"/>
    </location>
</feature>
<dbReference type="InterPro" id="IPR002455">
    <property type="entry name" value="GPCR3_GABA-B"/>
</dbReference>
<sequence>MKRLCLLILFVSTVFARQEIYIGGVFPMTGGWSGGQACLPAAMMAIDDVNERKDVLPGYKITMIDKDSKCDAGLGLRKFYDILQDERIFTVLTGCSSVSTPIAESAYLWRLNVIAYGASSPALSNRSRFPTFFRTHPSANLHNPIRIRLFQQFGWRRIAIISEEAEVFSTTAEDLRQRISDEGMDLVIHQTFYDDPGVAVRNLKKVDVRIIVGLFYEGMARKVMCQAFKNGIYGQKYVWFLIGWYQHDWHVIRKEKINCSIEQMQETVDGHFTTEIMMFDPSDQKTVSGMRSSKFVSRLNKKLGKGAQGKGGYAEAPLAYDAVWAFALALNSTITRISPSDLTRKSAKISKAMYQSLNISSFPGISGRVVFDSDGSRMAITEVQRFQNGSYVTIMFYDTQSNNITWKNKIGWVEPPRDRMLSVIEKLQLSQSTFIAVGGMAGLCILFCFSCLVFNWVHREKSQIVNSIPVLNSLSVLGCFLLITAVYAFAINEITDTLCEIRACLLTFGFSLAFSPLFAKLWTTNTLYKQSLMKQRRRRKRAEIKLSVTAETVAVIAVAFVVDVLVLITWFFVDPLHRTQQQLSAVQTGDDSIVIPELQQCSCNHFNLWVGIMFAYKGIQLLLGSFLAYESRCKIDSNSDHKKVAIAVYNVTMLCFFCAPVTLLITGKPDISFLFVSAPILACAFASNVIIFVPKWHQVKRNIRLEISSSSRRLKRPLTMGSSKLSSNHVNSEAEEVLLERENEILRQKIAEKEREIEECRRRRRSTTSSNAAES</sequence>
<feature type="transmembrane region" description="Helical" evidence="11">
    <location>
        <begin position="544"/>
        <end position="573"/>
    </location>
</feature>
<feature type="domain" description="G-protein coupled receptors family 3 profile" evidence="13">
    <location>
        <begin position="456"/>
        <end position="695"/>
    </location>
</feature>
<feature type="transmembrane region" description="Helical" evidence="11">
    <location>
        <begin position="434"/>
        <end position="457"/>
    </location>
</feature>
<keyword evidence="12" id="KW-0732">Signal</keyword>
<dbReference type="PRINTS" id="PR01176">
    <property type="entry name" value="GABABRECEPTR"/>
</dbReference>
<dbReference type="PRINTS" id="PR01177">
    <property type="entry name" value="GABAB1RECPTR"/>
</dbReference>
<keyword evidence="10" id="KW-0175">Coiled coil</keyword>
<dbReference type="AlphaFoldDB" id="A0A6F9DE24"/>
<keyword evidence="3 11" id="KW-0812">Transmembrane</keyword>
<comment type="subcellular location">
    <subcellularLocation>
        <location evidence="1">Membrane</location>
        <topology evidence="1">Multi-pass membrane protein</topology>
    </subcellularLocation>
</comment>
<dbReference type="InterPro" id="IPR017978">
    <property type="entry name" value="GPCR_3_C"/>
</dbReference>
<evidence type="ECO:0000256" key="12">
    <source>
        <dbReference type="SAM" id="SignalP"/>
    </source>
</evidence>
<keyword evidence="9" id="KW-0807">Transducer</keyword>
<evidence type="ECO:0000256" key="1">
    <source>
        <dbReference type="ARBA" id="ARBA00004141"/>
    </source>
</evidence>
<keyword evidence="4 11" id="KW-1133">Transmembrane helix</keyword>
<evidence type="ECO:0000256" key="8">
    <source>
        <dbReference type="ARBA" id="ARBA00023180"/>
    </source>
</evidence>
<dbReference type="GO" id="GO:0038039">
    <property type="term" value="C:G protein-coupled receptor heterodimeric complex"/>
    <property type="evidence" value="ECO:0007669"/>
    <property type="project" value="TreeGrafter"/>
</dbReference>
<dbReference type="GO" id="GO:0004965">
    <property type="term" value="F:G protein-coupled GABA receptor activity"/>
    <property type="evidence" value="ECO:0007669"/>
    <property type="project" value="InterPro"/>
</dbReference>
<protein>
    <submittedName>
        <fullName evidence="14">Gamma-aminobutyric acid type B receptor subunit 1</fullName>
    </submittedName>
</protein>
<dbReference type="PANTHER" id="PTHR10519">
    <property type="entry name" value="GABA-B RECEPTOR"/>
    <property type="match status" value="1"/>
</dbReference>
<dbReference type="Pfam" id="PF01094">
    <property type="entry name" value="ANF_receptor"/>
    <property type="match status" value="1"/>
</dbReference>
<evidence type="ECO:0000256" key="6">
    <source>
        <dbReference type="ARBA" id="ARBA00023136"/>
    </source>
</evidence>
<gene>
    <name evidence="14" type="primary">Gabbr1</name>
</gene>
<dbReference type="InterPro" id="IPR001828">
    <property type="entry name" value="ANF_lig-bd_rcpt"/>
</dbReference>
<feature type="transmembrane region" description="Helical" evidence="11">
    <location>
        <begin position="503"/>
        <end position="523"/>
    </location>
</feature>
<dbReference type="SUPFAM" id="SSF53822">
    <property type="entry name" value="Periplasmic binding protein-like I"/>
    <property type="match status" value="1"/>
</dbReference>
<dbReference type="PANTHER" id="PTHR10519:SF77">
    <property type="entry name" value="GAMMA-AMINOBUTYRIC ACID TYPE B RECEPTOR SUBUNIT 1"/>
    <property type="match status" value="1"/>
</dbReference>
<evidence type="ECO:0000256" key="9">
    <source>
        <dbReference type="ARBA" id="ARBA00023224"/>
    </source>
</evidence>
<evidence type="ECO:0000256" key="2">
    <source>
        <dbReference type="ARBA" id="ARBA00008991"/>
    </source>
</evidence>
<dbReference type="Gene3D" id="3.40.50.2300">
    <property type="match status" value="2"/>
</dbReference>
<feature type="transmembrane region" description="Helical" evidence="11">
    <location>
        <begin position="606"/>
        <end position="629"/>
    </location>
</feature>
<accession>A0A6F9DE24</accession>
<evidence type="ECO:0000259" key="13">
    <source>
        <dbReference type="PROSITE" id="PS50259"/>
    </source>
</evidence>
<evidence type="ECO:0000313" key="14">
    <source>
        <dbReference type="EMBL" id="CAB3247966.1"/>
    </source>
</evidence>
<feature type="coiled-coil region" evidence="10">
    <location>
        <begin position="736"/>
        <end position="770"/>
    </location>
</feature>
<reference evidence="14" key="1">
    <citation type="submission" date="2020-04" db="EMBL/GenBank/DDBJ databases">
        <authorList>
            <person name="Neveu A P."/>
        </authorList>
    </citation>
    <scope>NUCLEOTIDE SEQUENCE</scope>
    <source>
        <tissue evidence="14">Whole embryo</tissue>
    </source>
</reference>